<accession>A0A3B0V3V6</accession>
<gene>
    <name evidence="1" type="ORF">MNBD_DELTA03-1513</name>
</gene>
<evidence type="ECO:0000313" key="1">
    <source>
        <dbReference type="EMBL" id="VAW32557.1"/>
    </source>
</evidence>
<organism evidence="1">
    <name type="scientific">hydrothermal vent metagenome</name>
    <dbReference type="NCBI Taxonomy" id="652676"/>
    <lineage>
        <taxon>unclassified sequences</taxon>
        <taxon>metagenomes</taxon>
        <taxon>ecological metagenomes</taxon>
    </lineage>
</organism>
<dbReference type="EMBL" id="UOEX01000001">
    <property type="protein sequence ID" value="VAW32557.1"/>
    <property type="molecule type" value="Genomic_DNA"/>
</dbReference>
<protein>
    <submittedName>
        <fullName evidence="1">Uncharacterized protein</fullName>
    </submittedName>
</protein>
<dbReference type="AlphaFoldDB" id="A0A3B0V3V6"/>
<reference evidence="1" key="1">
    <citation type="submission" date="2018-06" db="EMBL/GenBank/DDBJ databases">
        <authorList>
            <person name="Zhirakovskaya E."/>
        </authorList>
    </citation>
    <scope>NUCLEOTIDE SEQUENCE</scope>
</reference>
<name>A0A3B0V3V6_9ZZZZ</name>
<dbReference type="Pfam" id="PF25159">
    <property type="entry name" value="DUF7826"/>
    <property type="match status" value="1"/>
</dbReference>
<proteinExistence type="predicted"/>
<dbReference type="InterPro" id="IPR057148">
    <property type="entry name" value="DUF7826"/>
</dbReference>
<sequence>MSVELIERESIIEDEVLIVETSGEMPEVAYHGSLYYLSHDPEGPELGLARADKSRLRLAVLEGYRRIIRRDLDLENRQKSCYRGLIRCLVNWRRLTGFAAAHRLSLTELQEEIAAALQTFLAGEAADIRRGCPTCVNCSQAELRELINEVGLSDNNLPPDLKRS</sequence>